<protein>
    <submittedName>
        <fullName evidence="2">Kinase</fullName>
    </submittedName>
</protein>
<dbReference type="EMBL" id="BMKL01000001">
    <property type="protein sequence ID" value="GGE05206.1"/>
    <property type="molecule type" value="Genomic_DNA"/>
</dbReference>
<dbReference type="Gene3D" id="3.40.50.300">
    <property type="entry name" value="P-loop containing nucleotide triphosphate hydrolases"/>
    <property type="match status" value="1"/>
</dbReference>
<name>A0ABQ1SAU5_9SPHN</name>
<sequence length="264" mass="29123">MTPAAAWEQADAAVAEAIRAKVGGERLVVGLSGAQGSGKSTMAPRLVQRLSAAGLRAQVLALDDFYLTEAERAELARTVHPLLLTRGVPGTHDIGLLRGAIDSLLAGREAAIPIFDKARDDRAGWRTLDSAADVILLEGWCVGARPEPSQRLLAPVNALERDEDASGAWRDWVNQHLASDYAALFARLDLRFFLRAPEFDVVLDWRAEQERGLPSGGMSGREVERFIHHYERITRWMLEDEPADLVFDLDPARRPVAQPRRPHA</sequence>
<evidence type="ECO:0000259" key="1">
    <source>
        <dbReference type="Pfam" id="PF00485"/>
    </source>
</evidence>
<gene>
    <name evidence="2" type="ORF">GCM10011515_25960</name>
</gene>
<evidence type="ECO:0000313" key="3">
    <source>
        <dbReference type="Proteomes" id="UP000619041"/>
    </source>
</evidence>
<dbReference type="PANTHER" id="PTHR10285">
    <property type="entry name" value="URIDINE KINASE"/>
    <property type="match status" value="1"/>
</dbReference>
<keyword evidence="2" id="KW-0418">Kinase</keyword>
<dbReference type="PRINTS" id="PR00988">
    <property type="entry name" value="URIDINKINASE"/>
</dbReference>
<keyword evidence="2" id="KW-0808">Transferase</keyword>
<proteinExistence type="predicted"/>
<comment type="caution">
    <text evidence="2">The sequence shown here is derived from an EMBL/GenBank/DDBJ whole genome shotgun (WGS) entry which is preliminary data.</text>
</comment>
<keyword evidence="3" id="KW-1185">Reference proteome</keyword>
<dbReference type="InterPro" id="IPR006083">
    <property type="entry name" value="PRK/URK"/>
</dbReference>
<dbReference type="SUPFAM" id="SSF52540">
    <property type="entry name" value="P-loop containing nucleoside triphosphate hydrolases"/>
    <property type="match status" value="1"/>
</dbReference>
<dbReference type="InterPro" id="IPR027417">
    <property type="entry name" value="P-loop_NTPase"/>
</dbReference>
<dbReference type="Pfam" id="PF00485">
    <property type="entry name" value="PRK"/>
    <property type="match status" value="1"/>
</dbReference>
<evidence type="ECO:0000313" key="2">
    <source>
        <dbReference type="EMBL" id="GGE05206.1"/>
    </source>
</evidence>
<accession>A0ABQ1SAU5</accession>
<feature type="domain" description="Phosphoribulokinase/uridine kinase" evidence="1">
    <location>
        <begin position="28"/>
        <end position="139"/>
    </location>
</feature>
<organism evidence="2 3">
    <name type="scientific">Tsuneonella deserti</name>
    <dbReference type="NCBI Taxonomy" id="2035528"/>
    <lineage>
        <taxon>Bacteria</taxon>
        <taxon>Pseudomonadati</taxon>
        <taxon>Pseudomonadota</taxon>
        <taxon>Alphaproteobacteria</taxon>
        <taxon>Sphingomonadales</taxon>
        <taxon>Erythrobacteraceae</taxon>
        <taxon>Tsuneonella</taxon>
    </lineage>
</organism>
<reference evidence="3" key="1">
    <citation type="journal article" date="2019" name="Int. J. Syst. Evol. Microbiol.">
        <title>The Global Catalogue of Microorganisms (GCM) 10K type strain sequencing project: providing services to taxonomists for standard genome sequencing and annotation.</title>
        <authorList>
            <consortium name="The Broad Institute Genomics Platform"/>
            <consortium name="The Broad Institute Genome Sequencing Center for Infectious Disease"/>
            <person name="Wu L."/>
            <person name="Ma J."/>
        </authorList>
    </citation>
    <scope>NUCLEOTIDE SEQUENCE [LARGE SCALE GENOMIC DNA]</scope>
    <source>
        <strain evidence="3">CGMCC 1.15959</strain>
    </source>
</reference>
<dbReference type="Proteomes" id="UP000619041">
    <property type="component" value="Unassembled WGS sequence"/>
</dbReference>
<dbReference type="GO" id="GO:0016301">
    <property type="term" value="F:kinase activity"/>
    <property type="evidence" value="ECO:0007669"/>
    <property type="project" value="UniProtKB-KW"/>
</dbReference>